<keyword evidence="4 6" id="KW-0418">Kinase</keyword>
<sequence length="415" mass="45661">MYLGKITGNIIVGQSGGPTAAINASLAGVYKAGKDAGAEKVFGMLHGIQGLLEGKLIDLSEKITCDLDLELLKRTPAAYLGSCRYKLPDYNKDTKDYEKLFQILKEQEISAFFYIGGNDSMDSIRKLSEYGELLKSPIRFIGIPKTIDNDLEITDHTPGYGSAAKFIAASTKEIIRDSLVYNQKNLTIIEIMGRHAGWLTAAAALAKGNDCEGADRIYLPEKDFDKDAFLKDITALQKEKKSLVIAVSEGIHLADGRFVCELSDKDFYVDEFGHTMLTGAGAYLSALVKREIGCKTRAIELNTLQRCASHIASLTDIEEAFEVGKRGVIAAAAGVTGVMAVIKRVSDSPYLCTYETHNIKEIANMEKKVPLSWIKEEEDGMSEEFLRYAKPLIMGEVMPVMVNGLPMHLEYVSER</sequence>
<dbReference type="GO" id="GO:0047334">
    <property type="term" value="F:diphosphate-fructose-6-phosphate 1-phosphotransferase activity"/>
    <property type="evidence" value="ECO:0007669"/>
    <property type="project" value="UniProtKB-EC"/>
</dbReference>
<dbReference type="RefSeq" id="WP_073275966.1">
    <property type="nucleotide sequence ID" value="NZ_FRAC01000011.1"/>
</dbReference>
<comment type="activity regulation">
    <text evidence="6">Non-allosteric.</text>
</comment>
<comment type="subunit">
    <text evidence="6">Homodimer.</text>
</comment>
<dbReference type="EMBL" id="FRAC01000011">
    <property type="protein sequence ID" value="SHK36310.1"/>
    <property type="molecule type" value="Genomic_DNA"/>
</dbReference>
<dbReference type="InterPro" id="IPR022953">
    <property type="entry name" value="ATP_PFK"/>
</dbReference>
<dbReference type="HAMAP" id="MF_01978">
    <property type="entry name" value="Phosphofructokinase_II_B2"/>
    <property type="match status" value="1"/>
</dbReference>
<feature type="binding site" evidence="6">
    <location>
        <position position="17"/>
    </location>
    <ligand>
        <name>diphosphate</name>
        <dbReference type="ChEBI" id="CHEBI:33019"/>
    </ligand>
</feature>
<gene>
    <name evidence="6" type="primary">pfp</name>
    <name evidence="8" type="ORF">SAMN02745136_02303</name>
</gene>
<evidence type="ECO:0000256" key="1">
    <source>
        <dbReference type="ARBA" id="ARBA00001946"/>
    </source>
</evidence>
<comment type="similarity">
    <text evidence="6">Belongs to the phosphofructokinase type A (PFKA) family. PPi-dependent PFK group II subfamily. Clade 'B2' sub-subfamily.</text>
</comment>
<keyword evidence="9" id="KW-1185">Reference proteome</keyword>
<dbReference type="GO" id="GO:0006002">
    <property type="term" value="P:fructose 6-phosphate metabolic process"/>
    <property type="evidence" value="ECO:0007669"/>
    <property type="project" value="InterPro"/>
</dbReference>
<reference evidence="8 9" key="1">
    <citation type="submission" date="2016-11" db="EMBL/GenBank/DDBJ databases">
        <authorList>
            <person name="Jaros S."/>
            <person name="Januszkiewicz K."/>
            <person name="Wedrychowicz H."/>
        </authorList>
    </citation>
    <scope>NUCLEOTIDE SEQUENCE [LARGE SCALE GENOMIC DNA]</scope>
    <source>
        <strain evidence="8 9">DSM 15929</strain>
    </source>
</reference>
<comment type="pathway">
    <text evidence="6">Carbohydrate degradation; glycolysis; D-glyceraldehyde 3-phosphate and glycerone phosphate from D-glucose: step 3/4.</text>
</comment>
<dbReference type="AlphaFoldDB" id="A0A1M6RV66"/>
<comment type="caution">
    <text evidence="6">Lacks conserved residue(s) required for the propagation of feature annotation.</text>
</comment>
<dbReference type="SUPFAM" id="SSF53784">
    <property type="entry name" value="Phosphofructokinase"/>
    <property type="match status" value="1"/>
</dbReference>
<dbReference type="Gene3D" id="3.40.50.450">
    <property type="match status" value="1"/>
</dbReference>
<feature type="domain" description="Phosphofructokinase" evidence="7">
    <location>
        <begin position="9"/>
        <end position="309"/>
    </location>
</feature>
<dbReference type="PANTHER" id="PTHR45770">
    <property type="entry name" value="ATP-DEPENDENT 6-PHOSPHOFRUCTOKINASE 1"/>
    <property type="match status" value="1"/>
</dbReference>
<dbReference type="InterPro" id="IPR035966">
    <property type="entry name" value="PKF_sf"/>
</dbReference>
<evidence type="ECO:0000256" key="5">
    <source>
        <dbReference type="ARBA" id="ARBA00022842"/>
    </source>
</evidence>
<dbReference type="UniPathway" id="UPA00109">
    <property type="reaction ID" value="UER00182"/>
</dbReference>
<feature type="active site" description="Proton acceptor" evidence="6">
    <location>
        <position position="148"/>
    </location>
</feature>
<dbReference type="Proteomes" id="UP000184386">
    <property type="component" value="Unassembled WGS sequence"/>
</dbReference>
<dbReference type="OrthoDB" id="9802503at2"/>
<evidence type="ECO:0000313" key="9">
    <source>
        <dbReference type="Proteomes" id="UP000184386"/>
    </source>
</evidence>
<evidence type="ECO:0000256" key="6">
    <source>
        <dbReference type="HAMAP-Rule" id="MF_01978"/>
    </source>
</evidence>
<dbReference type="InterPro" id="IPR050929">
    <property type="entry name" value="PFKA"/>
</dbReference>
<comment type="cofactor">
    <cofactor evidence="1 6">
        <name>Mg(2+)</name>
        <dbReference type="ChEBI" id="CHEBI:18420"/>
    </cofactor>
</comment>
<keyword evidence="6" id="KW-0324">Glycolysis</keyword>
<evidence type="ECO:0000256" key="3">
    <source>
        <dbReference type="ARBA" id="ARBA00022723"/>
    </source>
</evidence>
<dbReference type="PRINTS" id="PR00476">
    <property type="entry name" value="PHFRCTKINASE"/>
</dbReference>
<keyword evidence="2 6" id="KW-0808">Transferase</keyword>
<dbReference type="PIRSF" id="PIRSF036483">
    <property type="entry name" value="PFK_XF0274"/>
    <property type="match status" value="1"/>
</dbReference>
<dbReference type="GO" id="GO:0003872">
    <property type="term" value="F:6-phosphofructokinase activity"/>
    <property type="evidence" value="ECO:0007669"/>
    <property type="project" value="UniProtKB-UniRule"/>
</dbReference>
<dbReference type="Pfam" id="PF00365">
    <property type="entry name" value="PFK"/>
    <property type="match status" value="1"/>
</dbReference>
<feature type="site" description="Important for catalytic activity and substrate specificity; stabilizes the transition state when the phosphoryl donor is PPi; prevents ATP from binding by mimicking the alpha-phosphate group of ATP" evidence="6">
    <location>
        <position position="119"/>
    </location>
</feature>
<dbReference type="GO" id="GO:0046872">
    <property type="term" value="F:metal ion binding"/>
    <property type="evidence" value="ECO:0007669"/>
    <property type="project" value="UniProtKB-KW"/>
</dbReference>
<accession>A0A1M6RV66</accession>
<dbReference type="NCBIfam" id="NF010675">
    <property type="entry name" value="PRK14072.1"/>
    <property type="match status" value="1"/>
</dbReference>
<dbReference type="Gene3D" id="3.40.50.460">
    <property type="entry name" value="Phosphofructokinase domain"/>
    <property type="match status" value="1"/>
</dbReference>
<evidence type="ECO:0000313" key="8">
    <source>
        <dbReference type="EMBL" id="SHK36310.1"/>
    </source>
</evidence>
<dbReference type="InterPro" id="IPR000023">
    <property type="entry name" value="Phosphofructokinase_dom"/>
</dbReference>
<keyword evidence="3 6" id="KW-0479">Metal-binding</keyword>
<comment type="function">
    <text evidence="6">Catalyzes the phosphorylation of D-fructose 6-phosphate, the first committing step of glycolysis. Uses inorganic phosphate (PPi) as phosphoryl donor instead of ATP like common ATP-dependent phosphofructokinases (ATP-PFKs), which renders the reaction reversible, and can thus function both in glycolysis and gluconeogenesis. Consistently, PPi-PFK can replace the enzymes of both the forward (ATP-PFK) and reverse (fructose-bisphosphatase (FBPase)) reactions.</text>
</comment>
<feature type="binding site" evidence="6">
    <location>
        <begin position="146"/>
        <end position="148"/>
    </location>
    <ligand>
        <name>substrate</name>
    </ligand>
</feature>
<dbReference type="GO" id="GO:0005737">
    <property type="term" value="C:cytoplasm"/>
    <property type="evidence" value="ECO:0007669"/>
    <property type="project" value="UniProtKB-SubCell"/>
</dbReference>
<dbReference type="InterPro" id="IPR011404">
    <property type="entry name" value="PPi-PFK"/>
</dbReference>
<proteinExistence type="inferred from homology"/>
<feature type="binding site" evidence="6">
    <location>
        <position position="118"/>
    </location>
    <ligand>
        <name>Mg(2+)</name>
        <dbReference type="ChEBI" id="CHEBI:18420"/>
        <note>catalytic</note>
    </ligand>
</feature>
<comment type="subcellular location">
    <subcellularLocation>
        <location evidence="6">Cytoplasm</location>
    </subcellularLocation>
</comment>
<protein>
    <recommendedName>
        <fullName evidence="6">Pyrophosphate--fructose 6-phosphate 1-phosphotransferase</fullName>
        <ecNumber evidence="6">2.7.1.90</ecNumber>
    </recommendedName>
    <alternativeName>
        <fullName evidence="6">6-phosphofructokinase, pyrophosphate dependent</fullName>
    </alternativeName>
    <alternativeName>
        <fullName evidence="6">PPi-dependent phosphofructokinase</fullName>
        <shortName evidence="6">PPi-PFK</shortName>
    </alternativeName>
    <alternativeName>
        <fullName evidence="6">Pyrophosphate-dependent 6-phosphofructose-1-kinase</fullName>
    </alternativeName>
</protein>
<feature type="binding site" evidence="6">
    <location>
        <begin position="192"/>
        <end position="194"/>
    </location>
    <ligand>
        <name>substrate</name>
    </ligand>
</feature>
<name>A0A1M6RV66_9FIRM</name>
<feature type="binding site" evidence="6">
    <location>
        <position position="249"/>
    </location>
    <ligand>
        <name>substrate</name>
    </ligand>
</feature>
<keyword evidence="6" id="KW-0963">Cytoplasm</keyword>
<dbReference type="EC" id="2.7.1.90" evidence="6"/>
<evidence type="ECO:0000256" key="2">
    <source>
        <dbReference type="ARBA" id="ARBA00022679"/>
    </source>
</evidence>
<evidence type="ECO:0000256" key="4">
    <source>
        <dbReference type="ARBA" id="ARBA00022777"/>
    </source>
</evidence>
<feature type="site" description="Important for catalytic activity; stabilizes the transition state when the phosphoryl donor is PPi" evidence="6">
    <location>
        <position position="145"/>
    </location>
</feature>
<keyword evidence="5 6" id="KW-0460">Magnesium</keyword>
<organism evidence="8 9">
    <name type="scientific">Anaerocolumna jejuensis DSM 15929</name>
    <dbReference type="NCBI Taxonomy" id="1121322"/>
    <lineage>
        <taxon>Bacteria</taxon>
        <taxon>Bacillati</taxon>
        <taxon>Bacillota</taxon>
        <taxon>Clostridia</taxon>
        <taxon>Lachnospirales</taxon>
        <taxon>Lachnospiraceae</taxon>
        <taxon>Anaerocolumna</taxon>
    </lineage>
</organism>
<dbReference type="STRING" id="1121322.SAMN02745136_02303"/>
<evidence type="ECO:0000259" key="7">
    <source>
        <dbReference type="Pfam" id="PF00365"/>
    </source>
</evidence>
<comment type="catalytic activity">
    <reaction evidence="6">
        <text>beta-D-fructose 6-phosphate + diphosphate = beta-D-fructose 1,6-bisphosphate + phosphate + H(+)</text>
        <dbReference type="Rhea" id="RHEA:13613"/>
        <dbReference type="ChEBI" id="CHEBI:15378"/>
        <dbReference type="ChEBI" id="CHEBI:32966"/>
        <dbReference type="ChEBI" id="CHEBI:33019"/>
        <dbReference type="ChEBI" id="CHEBI:43474"/>
        <dbReference type="ChEBI" id="CHEBI:57634"/>
        <dbReference type="EC" id="2.7.1.90"/>
    </reaction>
</comment>